<dbReference type="OrthoDB" id="40902at2759"/>
<dbReference type="InterPro" id="IPR000719">
    <property type="entry name" value="Prot_kinase_dom"/>
</dbReference>
<dbReference type="Pfam" id="PF00069">
    <property type="entry name" value="Pkinase"/>
    <property type="match status" value="1"/>
</dbReference>
<dbReference type="PANTHER" id="PTHR24348:SF22">
    <property type="entry name" value="NON-SPECIFIC SERINE_THREONINE PROTEIN KINASE"/>
    <property type="match status" value="1"/>
</dbReference>
<evidence type="ECO:0000313" key="10">
    <source>
        <dbReference type="EMBL" id="CAD8137064.1"/>
    </source>
</evidence>
<dbReference type="GO" id="GO:0004674">
    <property type="term" value="F:protein serine/threonine kinase activity"/>
    <property type="evidence" value="ECO:0007669"/>
    <property type="project" value="UniProtKB-KW"/>
</dbReference>
<dbReference type="GO" id="GO:0016020">
    <property type="term" value="C:membrane"/>
    <property type="evidence" value="ECO:0007669"/>
    <property type="project" value="TreeGrafter"/>
</dbReference>
<keyword evidence="2 6" id="KW-0547">Nucleotide-binding</keyword>
<keyword evidence="3" id="KW-0418">Kinase</keyword>
<name>A0A8S1SF23_9CILI</name>
<dbReference type="InterPro" id="IPR045269">
    <property type="entry name" value="Atg1-like"/>
</dbReference>
<dbReference type="PROSITE" id="PS00107">
    <property type="entry name" value="PROTEIN_KINASE_ATP"/>
    <property type="match status" value="1"/>
</dbReference>
<feature type="domain" description="EF-hand" evidence="9">
    <location>
        <begin position="334"/>
        <end position="369"/>
    </location>
</feature>
<dbReference type="PANTHER" id="PTHR24348">
    <property type="entry name" value="SERINE/THREONINE-PROTEIN KINASE UNC-51-RELATED"/>
    <property type="match status" value="1"/>
</dbReference>
<sequence>MTEKNIDHYSFHTSDVLGVGSFGTVFQGIDLKNNRYVALKMIAKDNLLNDPKGKSGLMTEIKIMKKLNHKNIVQLIDVLETQNNFYIIQELCENGDLSKFLKKNRQVDEKMALNIIINVLEGFYELLKYRIIHRDLKPANILIHNNTYKLADFGFAKIVDNFNPNVLHSQVGTPLYMSPQILRNEQYSMKCDIWSLGFLFYEMLYGQSPWTAQSIPQLVKNIYTQPLVFHDSINQVSDNVKDFITKCLIIQEDERLSWQDVYHHPVFAQYFVQDPKVENLFEEKELSIAMSMREQFGTQQLSINELLRELAEDENRILNIEGFSEIFLAINENLEDEEIQYIFNCIDEESNGQITCKNLLDWLNKYDISLEDTYMRSGSNTVYGAPEKRQIQQGLQQNELNQDRQLIQILYDEIKTNNLNLVELFHKFATSSDLMNYQDFTNMMLNYDTTLSDWEIFETFKLFAQNKSDNINLNQFKQVLEQNFQDDYF</sequence>
<comment type="similarity">
    <text evidence="5">Belongs to the protein kinase superfamily. Ser/Thr protein kinase family. CDPK subfamily.</text>
</comment>
<dbReference type="GO" id="GO:0005524">
    <property type="term" value="F:ATP binding"/>
    <property type="evidence" value="ECO:0007669"/>
    <property type="project" value="UniProtKB-UniRule"/>
</dbReference>
<reference evidence="10" key="1">
    <citation type="submission" date="2021-01" db="EMBL/GenBank/DDBJ databases">
        <authorList>
            <consortium name="Genoscope - CEA"/>
            <person name="William W."/>
        </authorList>
    </citation>
    <scope>NUCLEOTIDE SEQUENCE</scope>
</reference>
<dbReference type="GO" id="GO:0005829">
    <property type="term" value="C:cytosol"/>
    <property type="evidence" value="ECO:0007669"/>
    <property type="project" value="TreeGrafter"/>
</dbReference>
<dbReference type="GO" id="GO:0005509">
    <property type="term" value="F:calcium ion binding"/>
    <property type="evidence" value="ECO:0007669"/>
    <property type="project" value="InterPro"/>
</dbReference>
<evidence type="ECO:0000256" key="3">
    <source>
        <dbReference type="ARBA" id="ARBA00022777"/>
    </source>
</evidence>
<dbReference type="PROSITE" id="PS50222">
    <property type="entry name" value="EF_HAND_2"/>
    <property type="match status" value="1"/>
</dbReference>
<evidence type="ECO:0000256" key="4">
    <source>
        <dbReference type="ARBA" id="ARBA00022840"/>
    </source>
</evidence>
<accession>A0A8S1SF23</accession>
<dbReference type="FunFam" id="1.10.510.10:FF:000771">
    <property type="entry name" value="Uncharacterized protein"/>
    <property type="match status" value="1"/>
</dbReference>
<evidence type="ECO:0000259" key="8">
    <source>
        <dbReference type="PROSITE" id="PS50011"/>
    </source>
</evidence>
<keyword evidence="1" id="KW-0808">Transferase</keyword>
<dbReference type="AlphaFoldDB" id="A0A8S1SF23"/>
<dbReference type="PROSITE" id="PS00108">
    <property type="entry name" value="PROTEIN_KINASE_ST"/>
    <property type="match status" value="1"/>
</dbReference>
<dbReference type="GO" id="GO:0000407">
    <property type="term" value="C:phagophore assembly site"/>
    <property type="evidence" value="ECO:0007669"/>
    <property type="project" value="TreeGrafter"/>
</dbReference>
<dbReference type="GO" id="GO:0005776">
    <property type="term" value="C:autophagosome"/>
    <property type="evidence" value="ECO:0007669"/>
    <property type="project" value="TreeGrafter"/>
</dbReference>
<evidence type="ECO:0000313" key="11">
    <source>
        <dbReference type="Proteomes" id="UP000689195"/>
    </source>
</evidence>
<dbReference type="FunFam" id="3.30.200.20:FF:000660">
    <property type="entry name" value="Uncharacterized protein"/>
    <property type="match status" value="1"/>
</dbReference>
<evidence type="ECO:0000256" key="2">
    <source>
        <dbReference type="ARBA" id="ARBA00022741"/>
    </source>
</evidence>
<evidence type="ECO:0000256" key="1">
    <source>
        <dbReference type="ARBA" id="ARBA00022679"/>
    </source>
</evidence>
<evidence type="ECO:0000256" key="6">
    <source>
        <dbReference type="PROSITE-ProRule" id="PRU10141"/>
    </source>
</evidence>
<dbReference type="PROSITE" id="PS50011">
    <property type="entry name" value="PROTEIN_KINASE_DOM"/>
    <property type="match status" value="1"/>
</dbReference>
<dbReference type="SMART" id="SM00220">
    <property type="entry name" value="S_TKc"/>
    <property type="match status" value="1"/>
</dbReference>
<dbReference type="InterPro" id="IPR008271">
    <property type="entry name" value="Ser/Thr_kinase_AS"/>
</dbReference>
<evidence type="ECO:0000259" key="9">
    <source>
        <dbReference type="PROSITE" id="PS50222"/>
    </source>
</evidence>
<keyword evidence="7" id="KW-0723">Serine/threonine-protein kinase</keyword>
<keyword evidence="11" id="KW-1185">Reference proteome</keyword>
<dbReference type="EMBL" id="CAJJDO010000005">
    <property type="protein sequence ID" value="CAD8137064.1"/>
    <property type="molecule type" value="Genomic_DNA"/>
</dbReference>
<organism evidence="10 11">
    <name type="scientific">Paramecium pentaurelia</name>
    <dbReference type="NCBI Taxonomy" id="43138"/>
    <lineage>
        <taxon>Eukaryota</taxon>
        <taxon>Sar</taxon>
        <taxon>Alveolata</taxon>
        <taxon>Ciliophora</taxon>
        <taxon>Intramacronucleata</taxon>
        <taxon>Oligohymenophorea</taxon>
        <taxon>Peniculida</taxon>
        <taxon>Parameciidae</taxon>
        <taxon>Paramecium</taxon>
    </lineage>
</organism>
<dbReference type="InterPro" id="IPR002048">
    <property type="entry name" value="EF_hand_dom"/>
</dbReference>
<gene>
    <name evidence="10" type="ORF">PPENT_87.1.T0050484</name>
</gene>
<evidence type="ECO:0000256" key="5">
    <source>
        <dbReference type="ARBA" id="ARBA00024334"/>
    </source>
</evidence>
<dbReference type="GO" id="GO:0010506">
    <property type="term" value="P:regulation of autophagy"/>
    <property type="evidence" value="ECO:0007669"/>
    <property type="project" value="InterPro"/>
</dbReference>
<proteinExistence type="inferred from homology"/>
<dbReference type="Proteomes" id="UP000689195">
    <property type="component" value="Unassembled WGS sequence"/>
</dbReference>
<evidence type="ECO:0000256" key="7">
    <source>
        <dbReference type="RuleBase" id="RU000304"/>
    </source>
</evidence>
<dbReference type="GO" id="GO:0000045">
    <property type="term" value="P:autophagosome assembly"/>
    <property type="evidence" value="ECO:0007669"/>
    <property type="project" value="TreeGrafter"/>
</dbReference>
<feature type="domain" description="Protein kinase" evidence="8">
    <location>
        <begin position="11"/>
        <end position="267"/>
    </location>
</feature>
<evidence type="ECO:0008006" key="12">
    <source>
        <dbReference type="Google" id="ProtNLM"/>
    </source>
</evidence>
<comment type="caution">
    <text evidence="10">The sequence shown here is derived from an EMBL/GenBank/DDBJ whole genome shotgun (WGS) entry which is preliminary data.</text>
</comment>
<keyword evidence="4 6" id="KW-0067">ATP-binding</keyword>
<dbReference type="InterPro" id="IPR017441">
    <property type="entry name" value="Protein_kinase_ATP_BS"/>
</dbReference>
<feature type="binding site" evidence="6">
    <location>
        <position position="44"/>
    </location>
    <ligand>
        <name>ATP</name>
        <dbReference type="ChEBI" id="CHEBI:30616"/>
    </ligand>
</feature>
<protein>
    <recommendedName>
        <fullName evidence="12">Calcium-dependent protein kinase</fullName>
    </recommendedName>
</protein>